<evidence type="ECO:0000313" key="5">
    <source>
        <dbReference type="RefSeq" id="XP_018497003.1"/>
    </source>
</evidence>
<protein>
    <submittedName>
        <fullName evidence="5">Ran GTPase-activating protein 1</fullName>
    </submittedName>
</protein>
<dbReference type="PANTHER" id="PTHR24113">
    <property type="entry name" value="RAN GTPASE-ACTIVATING PROTEIN 1"/>
    <property type="match status" value="1"/>
</dbReference>
<name>A0AAJ7PBB2_9ACAR</name>
<dbReference type="GO" id="GO:0005829">
    <property type="term" value="C:cytosol"/>
    <property type="evidence" value="ECO:0007669"/>
    <property type="project" value="TreeGrafter"/>
</dbReference>
<dbReference type="RefSeq" id="XP_018497003.1">
    <property type="nucleotide sequence ID" value="XM_018641487.2"/>
</dbReference>
<evidence type="ECO:0000256" key="3">
    <source>
        <dbReference type="ARBA" id="ARBA00022737"/>
    </source>
</evidence>
<keyword evidence="2" id="KW-0433">Leucine-rich repeat</keyword>
<dbReference type="PANTHER" id="PTHR24113:SF12">
    <property type="entry name" value="RAN GTPASE-ACTIVATING PROTEIN 1"/>
    <property type="match status" value="1"/>
</dbReference>
<organism evidence="4 5">
    <name type="scientific">Galendromus occidentalis</name>
    <name type="common">western predatory mite</name>
    <dbReference type="NCBI Taxonomy" id="34638"/>
    <lineage>
        <taxon>Eukaryota</taxon>
        <taxon>Metazoa</taxon>
        <taxon>Ecdysozoa</taxon>
        <taxon>Arthropoda</taxon>
        <taxon>Chelicerata</taxon>
        <taxon>Arachnida</taxon>
        <taxon>Acari</taxon>
        <taxon>Parasitiformes</taxon>
        <taxon>Mesostigmata</taxon>
        <taxon>Gamasina</taxon>
        <taxon>Phytoseioidea</taxon>
        <taxon>Phytoseiidae</taxon>
        <taxon>Typhlodrominae</taxon>
        <taxon>Galendromus</taxon>
    </lineage>
</organism>
<evidence type="ECO:0000256" key="1">
    <source>
        <dbReference type="ARBA" id="ARBA00022468"/>
    </source>
</evidence>
<dbReference type="GO" id="GO:0031267">
    <property type="term" value="F:small GTPase binding"/>
    <property type="evidence" value="ECO:0007669"/>
    <property type="project" value="TreeGrafter"/>
</dbReference>
<dbReference type="InterPro" id="IPR032675">
    <property type="entry name" value="LRR_dom_sf"/>
</dbReference>
<dbReference type="Proteomes" id="UP000694867">
    <property type="component" value="Unplaced"/>
</dbReference>
<dbReference type="InterPro" id="IPR027038">
    <property type="entry name" value="RanGap"/>
</dbReference>
<dbReference type="AlphaFoldDB" id="A0AAJ7PBB2"/>
<keyword evidence="3" id="KW-0677">Repeat</keyword>
<dbReference type="GO" id="GO:0006913">
    <property type="term" value="P:nucleocytoplasmic transport"/>
    <property type="evidence" value="ECO:0007669"/>
    <property type="project" value="TreeGrafter"/>
</dbReference>
<dbReference type="SUPFAM" id="SSF69099">
    <property type="entry name" value="Ran-GTPase activating protein 1 (RanGAP1), C-terminal domain"/>
    <property type="match status" value="1"/>
</dbReference>
<dbReference type="SMART" id="SM00368">
    <property type="entry name" value="LRR_RI"/>
    <property type="match status" value="8"/>
</dbReference>
<dbReference type="GO" id="GO:0005096">
    <property type="term" value="F:GTPase activator activity"/>
    <property type="evidence" value="ECO:0007669"/>
    <property type="project" value="UniProtKB-KW"/>
</dbReference>
<dbReference type="GO" id="GO:0007165">
    <property type="term" value="P:signal transduction"/>
    <property type="evidence" value="ECO:0007669"/>
    <property type="project" value="InterPro"/>
</dbReference>
<dbReference type="GeneID" id="100904297"/>
<sequence length="525" mass="57268">MAINVDSLTERFESQTLDQDEVVNFKGAGKKLDNREDIEPVCQALAEKPDVTIFCLQGNTLGSDAAKCLGDSLSKCPKLQRLQCEDIFTGRMKTDIPVSLGHFSTGLISSGCQLVELDFSGNAFGELAINALYSLLTASTCFSLRELRLHNTGLGPSGGVRLAQALLECLEKSEGAFRLETFVCGRSRLENEGAKALAKFFANSPDLKELIIPQNGIFKEGLTAIGEALTNCPEILALNVNDNILSAHGAEMIKTYLAQLTSLRYLNVGDCVLRSKGAEHLAEAIQELHDLRELHLGHNEIEIDAGLKIVEAVANKANLSVLELDGNCFGKQGIALIEDRMEKLGLIEALCAFSEDEDEADEDEDDDGDGSTFESFAASPTLESLLQLQNPREQSQAYLENFQCLSHAGFLRILVKIASACDGSEEAVEKATECAAPVMEKIAQLKYEPNALVNEFAVHYGFVKDEERSVRTLKDITGLLLITASFLNRLPVEVSSALKTFVLNMDATKCSKTHIKKVLSLYESF</sequence>
<dbReference type="KEGG" id="goe:100904297"/>
<dbReference type="GO" id="GO:0005634">
    <property type="term" value="C:nucleus"/>
    <property type="evidence" value="ECO:0007669"/>
    <property type="project" value="TreeGrafter"/>
</dbReference>
<dbReference type="SUPFAM" id="SSF52047">
    <property type="entry name" value="RNI-like"/>
    <property type="match status" value="1"/>
</dbReference>
<dbReference type="CDD" id="cd00116">
    <property type="entry name" value="LRR_RI"/>
    <property type="match status" value="1"/>
</dbReference>
<keyword evidence="4" id="KW-1185">Reference proteome</keyword>
<dbReference type="CTD" id="35223"/>
<dbReference type="Gene3D" id="3.80.10.10">
    <property type="entry name" value="Ribonuclease Inhibitor"/>
    <property type="match status" value="1"/>
</dbReference>
<evidence type="ECO:0000313" key="4">
    <source>
        <dbReference type="Proteomes" id="UP000694867"/>
    </source>
</evidence>
<dbReference type="GO" id="GO:0048471">
    <property type="term" value="C:perinuclear region of cytoplasm"/>
    <property type="evidence" value="ECO:0007669"/>
    <property type="project" value="TreeGrafter"/>
</dbReference>
<reference evidence="5" key="1">
    <citation type="submission" date="2025-08" db="UniProtKB">
        <authorList>
            <consortium name="RefSeq"/>
        </authorList>
    </citation>
    <scope>IDENTIFICATION</scope>
</reference>
<keyword evidence="1" id="KW-0343">GTPase activation</keyword>
<dbReference type="Gene3D" id="1.25.40.200">
    <property type="entry name" value="Ran-GTPase activating protein 1, C-terminal domain"/>
    <property type="match status" value="1"/>
</dbReference>
<dbReference type="InterPro" id="IPR001611">
    <property type="entry name" value="Leu-rich_rpt"/>
</dbReference>
<dbReference type="InterPro" id="IPR036720">
    <property type="entry name" value="RanGAP1_C_sf"/>
</dbReference>
<proteinExistence type="predicted"/>
<dbReference type="Pfam" id="PF13516">
    <property type="entry name" value="LRR_6"/>
    <property type="match status" value="1"/>
</dbReference>
<accession>A0AAJ7PBB2</accession>
<evidence type="ECO:0000256" key="2">
    <source>
        <dbReference type="ARBA" id="ARBA00022614"/>
    </source>
</evidence>
<gene>
    <name evidence="5" type="primary">LOC100904297</name>
</gene>